<name>A0ABW0FXP8_9PROT</name>
<gene>
    <name evidence="2" type="ORF">ACFPMG_01045</name>
</gene>
<protein>
    <submittedName>
        <fullName evidence="2">Uncharacterized protein</fullName>
    </submittedName>
</protein>
<feature type="region of interest" description="Disordered" evidence="1">
    <location>
        <begin position="69"/>
        <end position="90"/>
    </location>
</feature>
<keyword evidence="3" id="KW-1185">Reference proteome</keyword>
<sequence length="131" mass="14337">MAMTKAEKAEMEALREARDLARALRWPEYAEPAMMPIPPSGEHASGWLFNAHRAMDLWGTGNSVYQAWSKSSTHGDGASPAPNRSGSQNGVPLFAARLDALKALRLAMTKEFARKLARVDAEIEAERAKAD</sequence>
<accession>A0ABW0FXP8</accession>
<evidence type="ECO:0000313" key="2">
    <source>
        <dbReference type="EMBL" id="MFC5353580.1"/>
    </source>
</evidence>
<reference evidence="3" key="1">
    <citation type="journal article" date="2019" name="Int. J. Syst. Evol. Microbiol.">
        <title>The Global Catalogue of Microorganisms (GCM) 10K type strain sequencing project: providing services to taxonomists for standard genome sequencing and annotation.</title>
        <authorList>
            <consortium name="The Broad Institute Genomics Platform"/>
            <consortium name="The Broad Institute Genome Sequencing Center for Infectious Disease"/>
            <person name="Wu L."/>
            <person name="Ma J."/>
        </authorList>
    </citation>
    <scope>NUCLEOTIDE SEQUENCE [LARGE SCALE GENOMIC DNA]</scope>
    <source>
        <strain evidence="3">CCUG 58760</strain>
    </source>
</reference>
<comment type="caution">
    <text evidence="2">The sequence shown here is derived from an EMBL/GenBank/DDBJ whole genome shotgun (WGS) entry which is preliminary data.</text>
</comment>
<proteinExistence type="predicted"/>
<evidence type="ECO:0000256" key="1">
    <source>
        <dbReference type="SAM" id="MobiDB-lite"/>
    </source>
</evidence>
<dbReference type="RefSeq" id="WP_376993406.1">
    <property type="nucleotide sequence ID" value="NZ_JBHSLC010000002.1"/>
</dbReference>
<organism evidence="2 3">
    <name type="scientific">Azospirillum himalayense</name>
    <dbReference type="NCBI Taxonomy" id="654847"/>
    <lineage>
        <taxon>Bacteria</taxon>
        <taxon>Pseudomonadati</taxon>
        <taxon>Pseudomonadota</taxon>
        <taxon>Alphaproteobacteria</taxon>
        <taxon>Rhodospirillales</taxon>
        <taxon>Azospirillaceae</taxon>
        <taxon>Azospirillum</taxon>
    </lineage>
</organism>
<dbReference type="Proteomes" id="UP001596166">
    <property type="component" value="Unassembled WGS sequence"/>
</dbReference>
<dbReference type="EMBL" id="JBHSLC010000002">
    <property type="protein sequence ID" value="MFC5353580.1"/>
    <property type="molecule type" value="Genomic_DNA"/>
</dbReference>
<evidence type="ECO:0000313" key="3">
    <source>
        <dbReference type="Proteomes" id="UP001596166"/>
    </source>
</evidence>